<reference evidence="2 3" key="1">
    <citation type="submission" date="2018-10" db="EMBL/GenBank/DDBJ databases">
        <authorList>
            <person name="Criscuolo A."/>
        </authorList>
    </citation>
    <scope>NUCLEOTIDE SEQUENCE [LARGE SCALE GENOMIC DNA]</scope>
    <source>
        <strain evidence="2">DnA1</strain>
    </source>
</reference>
<dbReference type="SUPFAM" id="SSF64307">
    <property type="entry name" value="SirA-like"/>
    <property type="match status" value="1"/>
</dbReference>
<dbReference type="EMBL" id="UWPJ01000007">
    <property type="protein sequence ID" value="VCU68648.1"/>
    <property type="molecule type" value="Genomic_DNA"/>
</dbReference>
<protein>
    <submittedName>
        <fullName evidence="2">Sulfurtransferase TusA</fullName>
    </submittedName>
</protein>
<dbReference type="Pfam" id="PF01206">
    <property type="entry name" value="TusA"/>
    <property type="match status" value="1"/>
</dbReference>
<keyword evidence="2" id="KW-0808">Transferase</keyword>
<accession>A0A3P4AZ21</accession>
<proteinExistence type="predicted"/>
<sequence length="87" mass="9802">MTDTPLPVPAGDIAVADTWDAGDMGCGALVSRLRRRLRAMPGQVLYMVTRDAGAPEDIPAWCRMTRNELLRYDAQAHGFWIRSRLDW</sequence>
<dbReference type="RefSeq" id="WP_124077883.1">
    <property type="nucleotide sequence ID" value="NZ_UWPJ01000007.1"/>
</dbReference>
<keyword evidence="3" id="KW-1185">Reference proteome</keyword>
<dbReference type="Gene3D" id="3.30.110.40">
    <property type="entry name" value="TusA-like domain"/>
    <property type="match status" value="1"/>
</dbReference>
<evidence type="ECO:0000313" key="3">
    <source>
        <dbReference type="Proteomes" id="UP000277294"/>
    </source>
</evidence>
<dbReference type="InterPro" id="IPR001455">
    <property type="entry name" value="TusA-like"/>
</dbReference>
<evidence type="ECO:0000313" key="2">
    <source>
        <dbReference type="EMBL" id="VCU68648.1"/>
    </source>
</evidence>
<name>A0A3P4AZ21_9BURK</name>
<dbReference type="GO" id="GO:0016740">
    <property type="term" value="F:transferase activity"/>
    <property type="evidence" value="ECO:0007669"/>
    <property type="project" value="UniProtKB-KW"/>
</dbReference>
<dbReference type="Proteomes" id="UP000277294">
    <property type="component" value="Unassembled WGS sequence"/>
</dbReference>
<dbReference type="OrthoDB" id="8636759at2"/>
<organism evidence="2 3">
    <name type="scientific">Pigmentiphaga humi</name>
    <dbReference type="NCBI Taxonomy" id="2478468"/>
    <lineage>
        <taxon>Bacteria</taxon>
        <taxon>Pseudomonadati</taxon>
        <taxon>Pseudomonadota</taxon>
        <taxon>Betaproteobacteria</taxon>
        <taxon>Burkholderiales</taxon>
        <taxon>Alcaligenaceae</taxon>
        <taxon>Pigmentiphaga</taxon>
    </lineage>
</organism>
<dbReference type="AlphaFoldDB" id="A0A3P4AZ21"/>
<feature type="domain" description="UPF0033" evidence="1">
    <location>
        <begin position="20"/>
        <end position="81"/>
    </location>
</feature>
<evidence type="ECO:0000259" key="1">
    <source>
        <dbReference type="Pfam" id="PF01206"/>
    </source>
</evidence>
<gene>
    <name evidence="2" type="primary">tusA_1</name>
    <name evidence="2" type="ORF">PIGHUM_00705</name>
</gene>
<dbReference type="InterPro" id="IPR036868">
    <property type="entry name" value="TusA-like_sf"/>
</dbReference>